<keyword evidence="2" id="KW-0808">Transferase</keyword>
<dbReference type="AlphaFoldDB" id="A0A218Y2F7"/>
<dbReference type="InterPro" id="IPR029063">
    <property type="entry name" value="SAM-dependent_MTases_sf"/>
</dbReference>
<evidence type="ECO:0000256" key="3">
    <source>
        <dbReference type="ARBA" id="ARBA00022691"/>
    </source>
</evidence>
<dbReference type="Gene3D" id="3.40.50.150">
    <property type="entry name" value="Vaccinia Virus protein VP39"/>
    <property type="match status" value="1"/>
</dbReference>
<evidence type="ECO:0000313" key="5">
    <source>
        <dbReference type="EMBL" id="OWM91011.1"/>
    </source>
</evidence>
<keyword evidence="1" id="KW-0489">Methyltransferase</keyword>
<dbReference type="Pfam" id="PF00891">
    <property type="entry name" value="Methyltransf_2"/>
    <property type="match status" value="1"/>
</dbReference>
<feature type="domain" description="O-methyltransferase C-terminal" evidence="4">
    <location>
        <begin position="2"/>
        <end position="186"/>
    </location>
</feature>
<evidence type="ECO:0000313" key="6">
    <source>
        <dbReference type="Proteomes" id="UP000197138"/>
    </source>
</evidence>
<sequence length="206" mass="22675">MEIWEKALKNPMFNKLFNDAMACNSKNVMQAIMAAYRDRFGPIGSLVDVGGGIGWVIATIVKANPHIQGINFDLLHVVATAPAHPGVEHVGGSMFESVPTADAVILKHVLHDWGDEECVKILKNCKKAIPEKEGILILIEVVLQPEGKGPFDDIATIFDLLIFAHQLGGKERTELEWKNLLAEGGFPRYNIIKIPTLPSIIEAYPK</sequence>
<dbReference type="SUPFAM" id="SSF53335">
    <property type="entry name" value="S-adenosyl-L-methionine-dependent methyltransferases"/>
    <property type="match status" value="1"/>
</dbReference>
<dbReference type="Proteomes" id="UP000197138">
    <property type="component" value="Unassembled WGS sequence"/>
</dbReference>
<comment type="caution">
    <text evidence="5">The sequence shown here is derived from an EMBL/GenBank/DDBJ whole genome shotgun (WGS) entry which is preliminary data.</text>
</comment>
<proteinExistence type="predicted"/>
<protein>
    <recommendedName>
        <fullName evidence="4">O-methyltransferase C-terminal domain-containing protein</fullName>
    </recommendedName>
</protein>
<dbReference type="PROSITE" id="PS51683">
    <property type="entry name" value="SAM_OMT_II"/>
    <property type="match status" value="1"/>
</dbReference>
<reference evidence="6" key="1">
    <citation type="journal article" date="2017" name="Plant J.">
        <title>The pomegranate (Punica granatum L.) genome and the genomics of punicalagin biosynthesis.</title>
        <authorList>
            <person name="Qin G."/>
            <person name="Xu C."/>
            <person name="Ming R."/>
            <person name="Tang H."/>
            <person name="Guyot R."/>
            <person name="Kramer E.M."/>
            <person name="Hu Y."/>
            <person name="Yi X."/>
            <person name="Qi Y."/>
            <person name="Xu X."/>
            <person name="Gao Z."/>
            <person name="Pan H."/>
            <person name="Jian J."/>
            <person name="Tian Y."/>
            <person name="Yue Z."/>
            <person name="Xu Y."/>
        </authorList>
    </citation>
    <scope>NUCLEOTIDE SEQUENCE [LARGE SCALE GENOMIC DNA]</scope>
    <source>
        <strain evidence="6">cv. Dabenzi</strain>
    </source>
</reference>
<dbReference type="GO" id="GO:0032259">
    <property type="term" value="P:methylation"/>
    <property type="evidence" value="ECO:0007669"/>
    <property type="project" value="UniProtKB-KW"/>
</dbReference>
<organism evidence="5 6">
    <name type="scientific">Punica granatum</name>
    <name type="common">Pomegranate</name>
    <dbReference type="NCBI Taxonomy" id="22663"/>
    <lineage>
        <taxon>Eukaryota</taxon>
        <taxon>Viridiplantae</taxon>
        <taxon>Streptophyta</taxon>
        <taxon>Embryophyta</taxon>
        <taxon>Tracheophyta</taxon>
        <taxon>Spermatophyta</taxon>
        <taxon>Magnoliopsida</taxon>
        <taxon>eudicotyledons</taxon>
        <taxon>Gunneridae</taxon>
        <taxon>Pentapetalae</taxon>
        <taxon>rosids</taxon>
        <taxon>malvids</taxon>
        <taxon>Myrtales</taxon>
        <taxon>Lythraceae</taxon>
        <taxon>Punica</taxon>
    </lineage>
</organism>
<dbReference type="InterPro" id="IPR001077">
    <property type="entry name" value="COMT_C"/>
</dbReference>
<gene>
    <name evidence="5" type="ORF">CDL15_Pgr023344</name>
</gene>
<evidence type="ECO:0000256" key="1">
    <source>
        <dbReference type="ARBA" id="ARBA00022603"/>
    </source>
</evidence>
<evidence type="ECO:0000259" key="4">
    <source>
        <dbReference type="Pfam" id="PF00891"/>
    </source>
</evidence>
<dbReference type="InterPro" id="IPR016461">
    <property type="entry name" value="COMT-like"/>
</dbReference>
<name>A0A218Y2F7_PUNGR</name>
<evidence type="ECO:0000256" key="2">
    <source>
        <dbReference type="ARBA" id="ARBA00022679"/>
    </source>
</evidence>
<accession>A0A218Y2F7</accession>
<dbReference type="PANTHER" id="PTHR11746">
    <property type="entry name" value="O-METHYLTRANSFERASE"/>
    <property type="match status" value="1"/>
</dbReference>
<keyword evidence="3" id="KW-0949">S-adenosyl-L-methionine</keyword>
<dbReference type="GO" id="GO:0008171">
    <property type="term" value="F:O-methyltransferase activity"/>
    <property type="evidence" value="ECO:0007669"/>
    <property type="project" value="InterPro"/>
</dbReference>
<dbReference type="EMBL" id="MTKT01000420">
    <property type="protein sequence ID" value="OWM91011.1"/>
    <property type="molecule type" value="Genomic_DNA"/>
</dbReference>